<gene>
    <name evidence="1" type="ORF">WH47_02921</name>
</gene>
<dbReference type="STRING" id="597456.A0A0L7RHZ7"/>
<sequence length="76" mass="8992">QNEIIHIISEAIKQKILEMVKESKYYSLILDTTPDVSHTEQLTIIIRFVYHNKDTNIAEIREHFLGYQTVMDTWGQ</sequence>
<keyword evidence="2" id="KW-1185">Reference proteome</keyword>
<dbReference type="AlphaFoldDB" id="A0A0L7RHZ7"/>
<reference evidence="1 2" key="1">
    <citation type="submission" date="2015-07" db="EMBL/GenBank/DDBJ databases">
        <title>The genome of Habropoda laboriosa.</title>
        <authorList>
            <person name="Pan H."/>
            <person name="Kapheim K."/>
        </authorList>
    </citation>
    <scope>NUCLEOTIDE SEQUENCE [LARGE SCALE GENOMIC DNA]</scope>
    <source>
        <strain evidence="1">0110345459</strain>
    </source>
</reference>
<accession>A0A0L7RHZ7</accession>
<dbReference type="PANTHER" id="PTHR45749">
    <property type="match status" value="1"/>
</dbReference>
<feature type="non-terminal residue" evidence="1">
    <location>
        <position position="1"/>
    </location>
</feature>
<evidence type="ECO:0000313" key="1">
    <source>
        <dbReference type="EMBL" id="KOC70418.1"/>
    </source>
</evidence>
<dbReference type="PANTHER" id="PTHR45749:SF21">
    <property type="entry name" value="DUF4371 DOMAIN-CONTAINING PROTEIN"/>
    <property type="match status" value="1"/>
</dbReference>
<dbReference type="EMBL" id="KQ414590">
    <property type="protein sequence ID" value="KOC70418.1"/>
    <property type="molecule type" value="Genomic_DNA"/>
</dbReference>
<protein>
    <submittedName>
        <fullName evidence="1">Uncharacterized protein</fullName>
    </submittedName>
</protein>
<organism evidence="1 2">
    <name type="scientific">Habropoda laboriosa</name>
    <dbReference type="NCBI Taxonomy" id="597456"/>
    <lineage>
        <taxon>Eukaryota</taxon>
        <taxon>Metazoa</taxon>
        <taxon>Ecdysozoa</taxon>
        <taxon>Arthropoda</taxon>
        <taxon>Hexapoda</taxon>
        <taxon>Insecta</taxon>
        <taxon>Pterygota</taxon>
        <taxon>Neoptera</taxon>
        <taxon>Endopterygota</taxon>
        <taxon>Hymenoptera</taxon>
        <taxon>Apocrita</taxon>
        <taxon>Aculeata</taxon>
        <taxon>Apoidea</taxon>
        <taxon>Anthophila</taxon>
        <taxon>Apidae</taxon>
        <taxon>Habropoda</taxon>
    </lineage>
</organism>
<evidence type="ECO:0000313" key="2">
    <source>
        <dbReference type="Proteomes" id="UP000053825"/>
    </source>
</evidence>
<name>A0A0L7RHZ7_9HYME</name>
<dbReference type="Proteomes" id="UP000053825">
    <property type="component" value="Unassembled WGS sequence"/>
</dbReference>
<proteinExistence type="predicted"/>